<dbReference type="PANTHER" id="PTHR43791">
    <property type="entry name" value="PERMEASE-RELATED"/>
    <property type="match status" value="1"/>
</dbReference>
<feature type="transmembrane region" description="Helical" evidence="6">
    <location>
        <begin position="164"/>
        <end position="186"/>
    </location>
</feature>
<dbReference type="AlphaFoldDB" id="A0A066XVQ9"/>
<comment type="caution">
    <text evidence="7">The sequence shown here is derived from an EMBL/GenBank/DDBJ whole genome shotgun (WGS) entry which is preliminary data.</text>
</comment>
<feature type="transmembrane region" description="Helical" evidence="6">
    <location>
        <begin position="130"/>
        <end position="152"/>
    </location>
</feature>
<accession>A0A066XVQ9</accession>
<dbReference type="Proteomes" id="UP000027238">
    <property type="component" value="Unassembled WGS sequence"/>
</dbReference>
<feature type="transmembrane region" description="Helical" evidence="6">
    <location>
        <begin position="61"/>
        <end position="81"/>
    </location>
</feature>
<dbReference type="EMBL" id="JMSE01000408">
    <property type="protein sequence ID" value="KDN70050.1"/>
    <property type="molecule type" value="Genomic_DNA"/>
</dbReference>
<dbReference type="OrthoDB" id="2985014at2759"/>
<gene>
    <name evidence="7" type="ORF">CSUB01_09876</name>
</gene>
<keyword evidence="5 6" id="KW-0472">Membrane</keyword>
<evidence type="ECO:0000256" key="3">
    <source>
        <dbReference type="ARBA" id="ARBA00022692"/>
    </source>
</evidence>
<dbReference type="Gene3D" id="1.20.1250.20">
    <property type="entry name" value="MFS general substrate transporter like domains"/>
    <property type="match status" value="1"/>
</dbReference>
<proteinExistence type="predicted"/>
<evidence type="ECO:0000313" key="7">
    <source>
        <dbReference type="EMBL" id="KDN70050.1"/>
    </source>
</evidence>
<keyword evidence="8" id="KW-1185">Reference proteome</keyword>
<feature type="transmembrane region" description="Helical" evidence="6">
    <location>
        <begin position="252"/>
        <end position="274"/>
    </location>
</feature>
<evidence type="ECO:0000256" key="2">
    <source>
        <dbReference type="ARBA" id="ARBA00022448"/>
    </source>
</evidence>
<dbReference type="eggNOG" id="KOG2533">
    <property type="taxonomic scope" value="Eukaryota"/>
</dbReference>
<keyword evidence="4 6" id="KW-1133">Transmembrane helix</keyword>
<evidence type="ECO:0000256" key="1">
    <source>
        <dbReference type="ARBA" id="ARBA00004141"/>
    </source>
</evidence>
<evidence type="ECO:0000256" key="6">
    <source>
        <dbReference type="SAM" id="Phobius"/>
    </source>
</evidence>
<comment type="subcellular location">
    <subcellularLocation>
        <location evidence="1">Membrane</location>
        <topology evidence="1">Multi-pass membrane protein</topology>
    </subcellularLocation>
</comment>
<dbReference type="PANTHER" id="PTHR43791:SF49">
    <property type="entry name" value="TRANSPORTER, PUTATIVE (AFU_ORTHOLOGUE AFUA_4G04250)-RELATED"/>
    <property type="match status" value="1"/>
</dbReference>
<evidence type="ECO:0000313" key="8">
    <source>
        <dbReference type="Proteomes" id="UP000027238"/>
    </source>
</evidence>
<feature type="transmembrane region" description="Helical" evidence="6">
    <location>
        <begin position="286"/>
        <end position="307"/>
    </location>
</feature>
<reference evidence="8" key="1">
    <citation type="journal article" date="2014" name="Genome Announc.">
        <title>Draft genome sequence of Colletotrichum sublineola, a destructive pathogen of cultivated sorghum.</title>
        <authorList>
            <person name="Baroncelli R."/>
            <person name="Sanz-Martin J.M."/>
            <person name="Rech G.E."/>
            <person name="Sukno S.A."/>
            <person name="Thon M.R."/>
        </authorList>
    </citation>
    <scope>NUCLEOTIDE SEQUENCE [LARGE SCALE GENOMIC DNA]</scope>
    <source>
        <strain evidence="8">TX430BB</strain>
    </source>
</reference>
<feature type="transmembrane region" description="Helical" evidence="6">
    <location>
        <begin position="198"/>
        <end position="215"/>
    </location>
</feature>
<dbReference type="GO" id="GO:0016020">
    <property type="term" value="C:membrane"/>
    <property type="evidence" value="ECO:0007669"/>
    <property type="project" value="UniProtKB-SubCell"/>
</dbReference>
<sequence length="355" mass="38031">MILASATLAGAFGGAIACGIGHMNQVAAIAAGLIAMWVLPDYPHTTEWLTDEGIPSCLSAFLVWAYLEGVPAVLVGILVWFKLPDYPQTAAWLTPEERAFAVKRLGPYAPSMSDKHWDGAVARRTVADPYFWLFAIMYFLMTNSLNASGFFTPTIVASLGFKGYRAQLLTVPPNVFAMFVIVGNCLHSDRTKERSRHVIGALVFVAAGYLLLAVVKHWGVRYFGLMIIACTNAAVLPFVAHRTATVQGSTATALATGGMIAIANCGGISAPFLFPGTDSPMYSMGNWTIFGFLVATALLAGYVWYVFGSHSGYRTGAKDAAGNLEVLDAGAGDPDELMNKKMGVVADHDKRDEEA</sequence>
<name>A0A066XVQ9_COLSU</name>
<evidence type="ECO:0000256" key="4">
    <source>
        <dbReference type="ARBA" id="ARBA00022989"/>
    </source>
</evidence>
<keyword evidence="3 6" id="KW-0812">Transmembrane</keyword>
<dbReference type="HOGENOM" id="CLU_001265_0_3_1"/>
<dbReference type="InterPro" id="IPR036259">
    <property type="entry name" value="MFS_trans_sf"/>
</dbReference>
<keyword evidence="2" id="KW-0813">Transport</keyword>
<feature type="transmembrane region" description="Helical" evidence="6">
    <location>
        <begin position="221"/>
        <end position="240"/>
    </location>
</feature>
<protein>
    <submittedName>
        <fullName evidence="7">Putative major facilitator superfamily transporter</fullName>
    </submittedName>
</protein>
<evidence type="ECO:0000256" key="5">
    <source>
        <dbReference type="ARBA" id="ARBA00023136"/>
    </source>
</evidence>
<organism evidence="7 8">
    <name type="scientific">Colletotrichum sublineola</name>
    <name type="common">Sorghum anthracnose fungus</name>
    <dbReference type="NCBI Taxonomy" id="1173701"/>
    <lineage>
        <taxon>Eukaryota</taxon>
        <taxon>Fungi</taxon>
        <taxon>Dikarya</taxon>
        <taxon>Ascomycota</taxon>
        <taxon>Pezizomycotina</taxon>
        <taxon>Sordariomycetes</taxon>
        <taxon>Hypocreomycetidae</taxon>
        <taxon>Glomerellales</taxon>
        <taxon>Glomerellaceae</taxon>
        <taxon>Colletotrichum</taxon>
        <taxon>Colletotrichum graminicola species complex</taxon>
    </lineage>
</organism>
<dbReference type="SUPFAM" id="SSF103473">
    <property type="entry name" value="MFS general substrate transporter"/>
    <property type="match status" value="1"/>
</dbReference>
<dbReference type="GO" id="GO:0022857">
    <property type="term" value="F:transmembrane transporter activity"/>
    <property type="evidence" value="ECO:0007669"/>
    <property type="project" value="TreeGrafter"/>
</dbReference>